<keyword evidence="6" id="KW-1185">Reference proteome</keyword>
<dbReference type="RefSeq" id="XP_038726573.1">
    <property type="nucleotide sequence ID" value="XM_038882586.1"/>
</dbReference>
<evidence type="ECO:0000256" key="3">
    <source>
        <dbReference type="SAM" id="MobiDB-lite"/>
    </source>
</evidence>
<evidence type="ECO:0000256" key="4">
    <source>
        <dbReference type="SAM" id="Phobius"/>
    </source>
</evidence>
<dbReference type="GeneID" id="62155659"/>
<feature type="transmembrane region" description="Helical" evidence="4">
    <location>
        <begin position="55"/>
        <end position="75"/>
    </location>
</feature>
<organism evidence="5 6">
    <name type="scientific">Botrytis byssoidea</name>
    <dbReference type="NCBI Taxonomy" id="139641"/>
    <lineage>
        <taxon>Eukaryota</taxon>
        <taxon>Fungi</taxon>
        <taxon>Dikarya</taxon>
        <taxon>Ascomycota</taxon>
        <taxon>Pezizomycotina</taxon>
        <taxon>Leotiomycetes</taxon>
        <taxon>Helotiales</taxon>
        <taxon>Sclerotiniaceae</taxon>
        <taxon>Botrytis</taxon>
    </lineage>
</organism>
<sequence>MALISSLFNPQADRWRDQHTVDKASTESEENLLPKDEGDTDAPRPLRPVSNTTQVVIIVTILLLWGAAAFIAGIMTSKMQRDSSFGSAENGFVEERIITPSQTFELMQTRFSGGVDFTPEGVEVLAPSLYVGEPSPEIDEAWNAIIGGESHYFSVSEDEARSLWGTESDRYRDRIRGGWTGTLDMFHCLHCLNQLRKALRRDVYPEEEHRGMIHQLHCIDHLRQVIMCQGSSVISPSEWHDKRGQYINPKQVHTCRVFEKLHEFSKARYNGSIAVPRGPKLPLHPHTSVPLFTWI</sequence>
<reference evidence="5 6" key="1">
    <citation type="journal article" date="2020" name="Genome Biol. Evol.">
        <title>Comparative genomics of Sclerotiniaceae.</title>
        <authorList>
            <person name="Valero Jimenez C.A."/>
            <person name="Steentjes M."/>
            <person name="Scholten O.E."/>
            <person name="Van Kan J.A.L."/>
        </authorList>
    </citation>
    <scope>NUCLEOTIDE SEQUENCE [LARGE SCALE GENOMIC DNA]</scope>
    <source>
        <strain evidence="5 6">MUCL 94</strain>
    </source>
</reference>
<comment type="pathway">
    <text evidence="1">Mycotoxin biosynthesis.</text>
</comment>
<keyword evidence="4" id="KW-0472">Membrane</keyword>
<protein>
    <submittedName>
        <fullName evidence="5">Uncharacterized protein</fullName>
    </submittedName>
</protein>
<dbReference type="Proteomes" id="UP000710849">
    <property type="component" value="Unassembled WGS sequence"/>
</dbReference>
<dbReference type="EMBL" id="RCSW01000048">
    <property type="protein sequence ID" value="KAF7917052.1"/>
    <property type="molecule type" value="Genomic_DNA"/>
</dbReference>
<feature type="compositionally biased region" description="Basic and acidic residues" evidence="3">
    <location>
        <begin position="15"/>
        <end position="44"/>
    </location>
</feature>
<comment type="caution">
    <text evidence="5">The sequence shown here is derived from an EMBL/GenBank/DDBJ whole genome shotgun (WGS) entry which is preliminary data.</text>
</comment>
<gene>
    <name evidence="5" type="ORF">EAE97_012072</name>
</gene>
<evidence type="ECO:0000313" key="5">
    <source>
        <dbReference type="EMBL" id="KAF7917052.1"/>
    </source>
</evidence>
<accession>A0A9P5LQ08</accession>
<dbReference type="InterPro" id="IPR021765">
    <property type="entry name" value="UstYa-like"/>
</dbReference>
<evidence type="ECO:0000313" key="6">
    <source>
        <dbReference type="Proteomes" id="UP000710849"/>
    </source>
</evidence>
<proteinExistence type="inferred from homology"/>
<dbReference type="PANTHER" id="PTHR33365">
    <property type="entry name" value="YALI0B05434P"/>
    <property type="match status" value="1"/>
</dbReference>
<comment type="similarity">
    <text evidence="2">Belongs to the ustYa family.</text>
</comment>
<feature type="region of interest" description="Disordered" evidence="3">
    <location>
        <begin position="15"/>
        <end position="47"/>
    </location>
</feature>
<dbReference type="AlphaFoldDB" id="A0A9P5LQ08"/>
<evidence type="ECO:0000256" key="2">
    <source>
        <dbReference type="ARBA" id="ARBA00035112"/>
    </source>
</evidence>
<dbReference type="GO" id="GO:0043386">
    <property type="term" value="P:mycotoxin biosynthetic process"/>
    <property type="evidence" value="ECO:0007669"/>
    <property type="project" value="InterPro"/>
</dbReference>
<evidence type="ECO:0000256" key="1">
    <source>
        <dbReference type="ARBA" id="ARBA00004685"/>
    </source>
</evidence>
<keyword evidence="4" id="KW-0812">Transmembrane</keyword>
<dbReference type="PANTHER" id="PTHR33365:SF4">
    <property type="entry name" value="CYCLOCHLOROTINE BIOSYNTHESIS PROTEIN O"/>
    <property type="match status" value="1"/>
</dbReference>
<keyword evidence="4" id="KW-1133">Transmembrane helix</keyword>
<dbReference type="Pfam" id="PF11807">
    <property type="entry name" value="UstYa"/>
    <property type="match status" value="1"/>
</dbReference>
<name>A0A9P5LQ08_9HELO</name>